<dbReference type="GO" id="GO:0004497">
    <property type="term" value="F:monooxygenase activity"/>
    <property type="evidence" value="ECO:0007669"/>
    <property type="project" value="InterPro"/>
</dbReference>
<keyword evidence="6" id="KW-1185">Reference proteome</keyword>
<keyword evidence="4" id="KW-0408">Iron</keyword>
<proteinExistence type="inferred from homology"/>
<sequence>MAVDINLALYWSEYHLVKRWPELCLAFFCFIFIKWYLKHKNEVLVKWPILDLLPSILKNQHRMQDWSVELANSVGSSIIARGPFFARLNLVLTFDVRNAEYITKTNFSNFPKGADYIEIFDIIGSGIFNMEYEYWHAQRKLANSTFMSKEFRSYVAKTTLDVVENSLLPLLSIQSSVIDLEDIFLRFTFDSIFTVIFGRNPNSLSLDLPCNELAQAIDVVTEAIYYRHIVPTSWWKLCRWLMIGSEKKLANAWKTIDRCLEHYVLLKRDDLHQGLQQNDMVTSFILSQEKELNNYLIPQGDAFLKDNGLSFLFAGRDSSSTALAWFFWLIERNPNVESKILEELRHVHANKNDEDDALKAKRPYVFTAEDLKGLVYLHASLCESLRLYPPLPITHRGVQKEDVLPDGTMVKPGWKILISMYAMGRSESVWGKDCLEYRPERWIDENGKLNPIPLTKFFTFFAGPRNCIGKDMAFTQMKLVIGAVLFNFHVELVEGHTVRAKSSIVLHMQDGLKVRIRKRSTQE</sequence>
<dbReference type="InterPro" id="IPR036396">
    <property type="entry name" value="Cyt_P450_sf"/>
</dbReference>
<dbReference type="InterPro" id="IPR001128">
    <property type="entry name" value="Cyt_P450"/>
</dbReference>
<dbReference type="OrthoDB" id="1470350at2759"/>
<accession>A0A7J6VBM0</accession>
<evidence type="ECO:0000256" key="1">
    <source>
        <dbReference type="ARBA" id="ARBA00010617"/>
    </source>
</evidence>
<dbReference type="EMBL" id="JABWDY010034680">
    <property type="protein sequence ID" value="KAF5182476.1"/>
    <property type="molecule type" value="Genomic_DNA"/>
</dbReference>
<gene>
    <name evidence="5" type="ORF">FRX31_027936</name>
</gene>
<reference evidence="5 6" key="1">
    <citation type="submission" date="2020-06" db="EMBL/GenBank/DDBJ databases">
        <title>Transcriptomic and genomic resources for Thalictrum thalictroides and T. hernandezii: Facilitating candidate gene discovery in an emerging model plant lineage.</title>
        <authorList>
            <person name="Arias T."/>
            <person name="Riano-Pachon D.M."/>
            <person name="Di Stilio V.S."/>
        </authorList>
    </citation>
    <scope>NUCLEOTIDE SEQUENCE [LARGE SCALE GENOMIC DNA]</scope>
    <source>
        <strain evidence="6">cv. WT478/WT964</strain>
        <tissue evidence="5">Leaves</tissue>
    </source>
</reference>
<protein>
    <submittedName>
        <fullName evidence="5">Cytochrome p450</fullName>
    </submittedName>
</protein>
<evidence type="ECO:0000256" key="2">
    <source>
        <dbReference type="ARBA" id="ARBA00022723"/>
    </source>
</evidence>
<name>A0A7J6VBM0_THATH</name>
<dbReference type="AlphaFoldDB" id="A0A7J6VBM0"/>
<keyword evidence="2" id="KW-0479">Metal-binding</keyword>
<dbReference type="GO" id="GO:0005506">
    <property type="term" value="F:iron ion binding"/>
    <property type="evidence" value="ECO:0007669"/>
    <property type="project" value="InterPro"/>
</dbReference>
<evidence type="ECO:0000313" key="5">
    <source>
        <dbReference type="EMBL" id="KAF5182476.1"/>
    </source>
</evidence>
<evidence type="ECO:0000313" key="6">
    <source>
        <dbReference type="Proteomes" id="UP000554482"/>
    </source>
</evidence>
<comment type="caution">
    <text evidence="5">The sequence shown here is derived from an EMBL/GenBank/DDBJ whole genome shotgun (WGS) entry which is preliminary data.</text>
</comment>
<dbReference type="GO" id="GO:0044550">
    <property type="term" value="P:secondary metabolite biosynthetic process"/>
    <property type="evidence" value="ECO:0007669"/>
    <property type="project" value="UniProtKB-ARBA"/>
</dbReference>
<dbReference type="CDD" id="cd11064">
    <property type="entry name" value="CYP86A"/>
    <property type="match status" value="1"/>
</dbReference>
<dbReference type="SUPFAM" id="SSF48264">
    <property type="entry name" value="Cytochrome P450"/>
    <property type="match status" value="1"/>
</dbReference>
<evidence type="ECO:0000256" key="3">
    <source>
        <dbReference type="ARBA" id="ARBA00023002"/>
    </source>
</evidence>
<dbReference type="Proteomes" id="UP000554482">
    <property type="component" value="Unassembled WGS sequence"/>
</dbReference>
<comment type="similarity">
    <text evidence="1">Belongs to the cytochrome P450 family.</text>
</comment>
<dbReference type="PANTHER" id="PTHR24296">
    <property type="entry name" value="CYTOCHROME P450"/>
    <property type="match status" value="1"/>
</dbReference>
<dbReference type="PRINTS" id="PR00385">
    <property type="entry name" value="P450"/>
</dbReference>
<dbReference type="Pfam" id="PF00067">
    <property type="entry name" value="p450"/>
    <property type="match status" value="1"/>
</dbReference>
<dbReference type="Gene3D" id="1.10.630.10">
    <property type="entry name" value="Cytochrome P450"/>
    <property type="match status" value="1"/>
</dbReference>
<organism evidence="5 6">
    <name type="scientific">Thalictrum thalictroides</name>
    <name type="common">Rue-anemone</name>
    <name type="synonym">Anemone thalictroides</name>
    <dbReference type="NCBI Taxonomy" id="46969"/>
    <lineage>
        <taxon>Eukaryota</taxon>
        <taxon>Viridiplantae</taxon>
        <taxon>Streptophyta</taxon>
        <taxon>Embryophyta</taxon>
        <taxon>Tracheophyta</taxon>
        <taxon>Spermatophyta</taxon>
        <taxon>Magnoliopsida</taxon>
        <taxon>Ranunculales</taxon>
        <taxon>Ranunculaceae</taxon>
        <taxon>Thalictroideae</taxon>
        <taxon>Thalictrum</taxon>
    </lineage>
</organism>
<evidence type="ECO:0000256" key="4">
    <source>
        <dbReference type="ARBA" id="ARBA00023004"/>
    </source>
</evidence>
<keyword evidence="3" id="KW-0560">Oxidoreductase</keyword>
<dbReference type="GO" id="GO:0020037">
    <property type="term" value="F:heme binding"/>
    <property type="evidence" value="ECO:0007669"/>
    <property type="project" value="InterPro"/>
</dbReference>
<dbReference type="GO" id="GO:0016705">
    <property type="term" value="F:oxidoreductase activity, acting on paired donors, with incorporation or reduction of molecular oxygen"/>
    <property type="evidence" value="ECO:0007669"/>
    <property type="project" value="InterPro"/>
</dbReference>